<dbReference type="OrthoDB" id="9816564at2"/>
<dbReference type="EMBL" id="SPVF01000006">
    <property type="protein sequence ID" value="TFW30250.1"/>
    <property type="molecule type" value="Genomic_DNA"/>
</dbReference>
<organism evidence="2 3">
    <name type="scientific">Zemynaea arenosa</name>
    <dbReference type="NCBI Taxonomy" id="2561931"/>
    <lineage>
        <taxon>Bacteria</taxon>
        <taxon>Pseudomonadati</taxon>
        <taxon>Pseudomonadota</taxon>
        <taxon>Betaproteobacteria</taxon>
        <taxon>Burkholderiales</taxon>
        <taxon>Oxalobacteraceae</taxon>
        <taxon>Telluria group</taxon>
        <taxon>Zemynaea</taxon>
    </lineage>
</organism>
<gene>
    <name evidence="2" type="ORF">E4L96_00370</name>
</gene>
<dbReference type="CDD" id="cd02440">
    <property type="entry name" value="AdoMet_MTases"/>
    <property type="match status" value="1"/>
</dbReference>
<dbReference type="Pfam" id="PF13489">
    <property type="entry name" value="Methyltransf_23"/>
    <property type="match status" value="1"/>
</dbReference>
<evidence type="ECO:0000313" key="3">
    <source>
        <dbReference type="Proteomes" id="UP000298438"/>
    </source>
</evidence>
<evidence type="ECO:0000313" key="2">
    <source>
        <dbReference type="EMBL" id="TFW30250.1"/>
    </source>
</evidence>
<comment type="caution">
    <text evidence="2">The sequence shown here is derived from an EMBL/GenBank/DDBJ whole genome shotgun (WGS) entry which is preliminary data.</text>
</comment>
<dbReference type="Proteomes" id="UP000298438">
    <property type="component" value="Unassembled WGS sequence"/>
</dbReference>
<evidence type="ECO:0000256" key="1">
    <source>
        <dbReference type="SAM" id="MobiDB-lite"/>
    </source>
</evidence>
<protein>
    <submittedName>
        <fullName evidence="2">Class I SAM-dependent methyltransferase</fullName>
    </submittedName>
</protein>
<reference evidence="2 3" key="1">
    <citation type="submission" date="2019-03" db="EMBL/GenBank/DDBJ databases">
        <title>Draft Genome Sequence of Massilia arenosa sp. nov., a Novel Massilia Species Isolated from a Sandy-loam Maize Soil.</title>
        <authorList>
            <person name="Raths R."/>
            <person name="Peta V."/>
            <person name="Bucking H."/>
        </authorList>
    </citation>
    <scope>NUCLEOTIDE SEQUENCE [LARGE SCALE GENOMIC DNA]</scope>
    <source>
        <strain evidence="2 3">MC02</strain>
    </source>
</reference>
<dbReference type="AlphaFoldDB" id="A0A4Y9SU66"/>
<dbReference type="Gene3D" id="3.40.50.150">
    <property type="entry name" value="Vaccinia Virus protein VP39"/>
    <property type="match status" value="1"/>
</dbReference>
<feature type="compositionally biased region" description="Basic and acidic residues" evidence="1">
    <location>
        <begin position="471"/>
        <end position="480"/>
    </location>
</feature>
<sequence>MARPGPRVRGGEPEPAPVRGLQLDRADRGDHPMSDNFYRAFEDRYRGSREVIMERLRAYLPFLEPLVAAYPQGRALDLGCGRGEWLELTSSLGFDAHGVDLDDGMLAACSARGLQAERGDALSALRAAADGSLALVSAFHLVEHIPFDDVRTLIAEARRALVPGGLLVLETPNPENLVVGASTFYSDPSHLRPVPLELLSFAVEYEGFPRRSLMRLQEDPALRGRADVTVADVLRGASPDYSVVGQKDGPAELLAGFDEAFGRHYGIAMHDLASRQEATQARHLEQTHARIAQVDARFPSVLDELEHQRQHIAELRQANHELDKAIHWLDGRLAASDARADAMAQRVIDLLESTSWKVTEPLRAAADRWYRLRAAVREGRVGAAVKRRVLRVVVAGGRVVLRNPAAKRIARRVLRAFPSVEEKLRRAMFQAPVVTMPSAAPPSDISPRTSRMIAALRAAQQEQQSAGRPPRVAEQEQPKA</sequence>
<dbReference type="GO" id="GO:0008168">
    <property type="term" value="F:methyltransferase activity"/>
    <property type="evidence" value="ECO:0007669"/>
    <property type="project" value="UniProtKB-KW"/>
</dbReference>
<feature type="compositionally biased region" description="Basic and acidic residues" evidence="1">
    <location>
        <begin position="22"/>
        <end position="31"/>
    </location>
</feature>
<dbReference type="GO" id="GO:0032259">
    <property type="term" value="P:methylation"/>
    <property type="evidence" value="ECO:0007669"/>
    <property type="project" value="UniProtKB-KW"/>
</dbReference>
<keyword evidence="3" id="KW-1185">Reference proteome</keyword>
<dbReference type="SUPFAM" id="SSF53335">
    <property type="entry name" value="S-adenosyl-L-methionine-dependent methyltransferases"/>
    <property type="match status" value="1"/>
</dbReference>
<feature type="region of interest" description="Disordered" evidence="1">
    <location>
        <begin position="1"/>
        <end position="31"/>
    </location>
</feature>
<keyword evidence="2" id="KW-0489">Methyltransferase</keyword>
<accession>A0A4Y9SU66</accession>
<proteinExistence type="predicted"/>
<feature type="region of interest" description="Disordered" evidence="1">
    <location>
        <begin position="457"/>
        <end position="480"/>
    </location>
</feature>
<name>A0A4Y9SU66_9BURK</name>
<keyword evidence="2" id="KW-0808">Transferase</keyword>
<dbReference type="InterPro" id="IPR029063">
    <property type="entry name" value="SAM-dependent_MTases_sf"/>
</dbReference>